<dbReference type="Proteomes" id="UP000486351">
    <property type="component" value="Unassembled WGS sequence"/>
</dbReference>
<evidence type="ECO:0000313" key="2">
    <source>
        <dbReference type="Proteomes" id="UP000486351"/>
    </source>
</evidence>
<protein>
    <submittedName>
        <fullName evidence="1">Uncharacterized protein</fullName>
    </submittedName>
</protein>
<accession>A0A6G0Q3E5</accession>
<reference evidence="1 2" key="1">
    <citation type="submission" date="2018-09" db="EMBL/GenBank/DDBJ databases">
        <title>Genomic investigation of the strawberry pathogen Phytophthora fragariae indicates pathogenicity is determined by transcriptional variation in three key races.</title>
        <authorList>
            <person name="Adams T.M."/>
            <person name="Armitage A.D."/>
            <person name="Sobczyk M.K."/>
            <person name="Bates H.J."/>
            <person name="Dunwell J.M."/>
            <person name="Nellist C.F."/>
            <person name="Harrison R.J."/>
        </authorList>
    </citation>
    <scope>NUCLEOTIDE SEQUENCE [LARGE SCALE GENOMIC DNA]</scope>
    <source>
        <strain evidence="1 2">NOV-77</strain>
    </source>
</reference>
<sequence>MWSFLVRSKPSVFLAMPLPARLSMVTPLIVVCLDVTMLNVRNGMFLMVKPDTVEPMTFCSLKKSGRVIDWPCFQYQDPWPSRMPEPLTVRSEPLTRTSGPSHFCGPKVVVPTNSMVAPVLARLRSSVTPAGTVSESTTMELHLEMSVPFL</sequence>
<comment type="caution">
    <text evidence="1">The sequence shown here is derived from an EMBL/GenBank/DDBJ whole genome shotgun (WGS) entry which is preliminary data.</text>
</comment>
<dbReference type="AlphaFoldDB" id="A0A6G0Q3E5"/>
<organism evidence="1 2">
    <name type="scientific">Phytophthora fragariae</name>
    <dbReference type="NCBI Taxonomy" id="53985"/>
    <lineage>
        <taxon>Eukaryota</taxon>
        <taxon>Sar</taxon>
        <taxon>Stramenopiles</taxon>
        <taxon>Oomycota</taxon>
        <taxon>Peronosporomycetes</taxon>
        <taxon>Peronosporales</taxon>
        <taxon>Peronosporaceae</taxon>
        <taxon>Phytophthora</taxon>
    </lineage>
</organism>
<proteinExistence type="predicted"/>
<dbReference type="EMBL" id="QXFY01006876">
    <property type="protein sequence ID" value="KAE9267492.1"/>
    <property type="molecule type" value="Genomic_DNA"/>
</dbReference>
<name>A0A6G0Q3E5_9STRA</name>
<evidence type="ECO:0000313" key="1">
    <source>
        <dbReference type="EMBL" id="KAE9267492.1"/>
    </source>
</evidence>
<gene>
    <name evidence="1" type="ORF">PF008_g31354</name>
</gene>